<evidence type="ECO:0000313" key="1">
    <source>
        <dbReference type="EMBL" id="MBK1834478.1"/>
    </source>
</evidence>
<proteinExistence type="predicted"/>
<sequence>MNEYLYLDDDLDIDPEVDGLNQPVQVEYDGLVVRLKAHVFVKPGKSYHVKFVIADVNDDNLDSGLFIKESSVRVINPTP</sequence>
<reference evidence="1" key="1">
    <citation type="submission" date="2021-01" db="EMBL/GenBank/DDBJ databases">
        <title>Modified the classification status of verrucomicrobia.</title>
        <authorList>
            <person name="Feng X."/>
        </authorList>
    </citation>
    <scope>NUCLEOTIDE SEQUENCE</scope>
    <source>
        <strain evidence="1">KCTC 12986</strain>
    </source>
</reference>
<name>A0A934RS67_9BACT</name>
<organism evidence="1 2">
    <name type="scientific">Roseibacillus ishigakijimensis</name>
    <dbReference type="NCBI Taxonomy" id="454146"/>
    <lineage>
        <taxon>Bacteria</taxon>
        <taxon>Pseudomonadati</taxon>
        <taxon>Verrucomicrobiota</taxon>
        <taxon>Verrucomicrobiia</taxon>
        <taxon>Verrucomicrobiales</taxon>
        <taxon>Verrucomicrobiaceae</taxon>
        <taxon>Roseibacillus</taxon>
    </lineage>
</organism>
<dbReference type="InterPro" id="IPR049804">
    <property type="entry name" value="Choice_anch_L"/>
</dbReference>
<keyword evidence="2" id="KW-1185">Reference proteome</keyword>
<comment type="caution">
    <text evidence="1">The sequence shown here is derived from an EMBL/GenBank/DDBJ whole genome shotgun (WGS) entry which is preliminary data.</text>
</comment>
<accession>A0A934RS67</accession>
<dbReference type="EMBL" id="JAENIO010000025">
    <property type="protein sequence ID" value="MBK1834478.1"/>
    <property type="molecule type" value="Genomic_DNA"/>
</dbReference>
<dbReference type="Proteomes" id="UP000604083">
    <property type="component" value="Unassembled WGS sequence"/>
</dbReference>
<gene>
    <name evidence="1" type="ORF">JIN78_10440</name>
</gene>
<protein>
    <submittedName>
        <fullName evidence="1">Choice-of-anchor L domain-containing protein</fullName>
    </submittedName>
</protein>
<dbReference type="AlphaFoldDB" id="A0A934RS67"/>
<dbReference type="NCBIfam" id="NF038133">
    <property type="entry name" value="choice_anch_L"/>
    <property type="match status" value="1"/>
</dbReference>
<evidence type="ECO:0000313" key="2">
    <source>
        <dbReference type="Proteomes" id="UP000604083"/>
    </source>
</evidence>